<name>A0A9N8HAI2_9STRA</name>
<proteinExistence type="predicted"/>
<protein>
    <submittedName>
        <fullName evidence="4">Rhs element vgr protein</fullName>
    </submittedName>
</protein>
<feature type="compositionally biased region" description="Low complexity" evidence="1">
    <location>
        <begin position="123"/>
        <end position="150"/>
    </location>
</feature>
<dbReference type="PROSITE" id="PS01186">
    <property type="entry name" value="EGF_2"/>
    <property type="match status" value="1"/>
</dbReference>
<keyword evidence="5" id="KW-1185">Reference proteome</keyword>
<dbReference type="EMBL" id="CAICTM010000225">
    <property type="protein sequence ID" value="CAB9505285.1"/>
    <property type="molecule type" value="Genomic_DNA"/>
</dbReference>
<dbReference type="Proteomes" id="UP001153069">
    <property type="component" value="Unassembled WGS sequence"/>
</dbReference>
<feature type="domain" description="Apple" evidence="3">
    <location>
        <begin position="53"/>
        <end position="129"/>
    </location>
</feature>
<feature type="compositionally biased region" description="Polar residues" evidence="1">
    <location>
        <begin position="212"/>
        <end position="227"/>
    </location>
</feature>
<feature type="signal peptide" evidence="2">
    <location>
        <begin position="1"/>
        <end position="28"/>
    </location>
</feature>
<accession>A0A9N8HAI2</accession>
<evidence type="ECO:0000313" key="4">
    <source>
        <dbReference type="EMBL" id="CAB9505285.1"/>
    </source>
</evidence>
<dbReference type="InterPro" id="IPR000742">
    <property type="entry name" value="EGF"/>
</dbReference>
<comment type="caution">
    <text evidence="4">The sequence shown here is derived from an EMBL/GenBank/DDBJ whole genome shotgun (WGS) entry which is preliminary data.</text>
</comment>
<dbReference type="AlphaFoldDB" id="A0A9N8HAI2"/>
<feature type="chain" id="PRO_5040200746" evidence="2">
    <location>
        <begin position="29"/>
        <end position="343"/>
    </location>
</feature>
<reference evidence="4" key="1">
    <citation type="submission" date="2020-06" db="EMBL/GenBank/DDBJ databases">
        <authorList>
            <consortium name="Plant Systems Biology data submission"/>
        </authorList>
    </citation>
    <scope>NUCLEOTIDE SEQUENCE</scope>
    <source>
        <strain evidence="4">D6</strain>
    </source>
</reference>
<evidence type="ECO:0000256" key="1">
    <source>
        <dbReference type="SAM" id="MobiDB-lite"/>
    </source>
</evidence>
<dbReference type="InterPro" id="IPR003609">
    <property type="entry name" value="Pan_app"/>
</dbReference>
<dbReference type="PROSITE" id="PS50948">
    <property type="entry name" value="PAN"/>
    <property type="match status" value="1"/>
</dbReference>
<gene>
    <name evidence="4" type="ORF">SEMRO_226_G092020.1</name>
</gene>
<evidence type="ECO:0000256" key="2">
    <source>
        <dbReference type="SAM" id="SignalP"/>
    </source>
</evidence>
<keyword evidence="2" id="KW-0732">Signal</keyword>
<evidence type="ECO:0000259" key="3">
    <source>
        <dbReference type="PROSITE" id="PS50948"/>
    </source>
</evidence>
<dbReference type="PROSITE" id="PS00022">
    <property type="entry name" value="EGF_1"/>
    <property type="match status" value="1"/>
</dbReference>
<sequence length="343" mass="36767">MPINQTQSAMVLLLFIALLGLFFQLNSQQDKGAHDQNHGLRATNRQLQGAAQCSPTYTAVPGLSPGSNVGRIDGLATMDDCMSECCSNDRCEAIVWQPARYPTRCYMLNRSYESNYRSNSNSFVANKSSAVPSTSQPTPSPSNSPTGMPSHGRTHAPTNSPTFSPSSTPSESPTPSLTEDPTMVPSALPSSTPTSVPTPRPSQEPTHAPSAAPSQTPANTPTFVPTTSDEGLVAKEALYNEVGLHCDDYSDDAFHTSCSCQQRWCNSISPDSTCSATQEGTVCECDVGYLGARCEQEDTEYVESQKQLLNDASISCQNYNEGWFHTCSCDDGYCAPGGTDHVC</sequence>
<feature type="compositionally biased region" description="Low complexity" evidence="1">
    <location>
        <begin position="157"/>
        <end position="195"/>
    </location>
</feature>
<evidence type="ECO:0000313" key="5">
    <source>
        <dbReference type="Proteomes" id="UP001153069"/>
    </source>
</evidence>
<organism evidence="4 5">
    <name type="scientific">Seminavis robusta</name>
    <dbReference type="NCBI Taxonomy" id="568900"/>
    <lineage>
        <taxon>Eukaryota</taxon>
        <taxon>Sar</taxon>
        <taxon>Stramenopiles</taxon>
        <taxon>Ochrophyta</taxon>
        <taxon>Bacillariophyta</taxon>
        <taxon>Bacillariophyceae</taxon>
        <taxon>Bacillariophycidae</taxon>
        <taxon>Naviculales</taxon>
        <taxon>Naviculaceae</taxon>
        <taxon>Seminavis</taxon>
    </lineage>
</organism>
<feature type="region of interest" description="Disordered" evidence="1">
    <location>
        <begin position="123"/>
        <end position="227"/>
    </location>
</feature>